<evidence type="ECO:0000256" key="4">
    <source>
        <dbReference type="ARBA" id="ARBA00023163"/>
    </source>
</evidence>
<dbReference type="GO" id="GO:0043565">
    <property type="term" value="F:sequence-specific DNA binding"/>
    <property type="evidence" value="ECO:0007669"/>
    <property type="project" value="TreeGrafter"/>
</dbReference>
<keyword evidence="4" id="KW-0804">Transcription</keyword>
<accession>A0A7X0JWR1</accession>
<evidence type="ECO:0000313" key="7">
    <source>
        <dbReference type="Proteomes" id="UP000528457"/>
    </source>
</evidence>
<protein>
    <submittedName>
        <fullName evidence="6">DNA-binding transcriptional LysR family regulator</fullName>
    </submittedName>
</protein>
<dbReference type="InterPro" id="IPR000847">
    <property type="entry name" value="LysR_HTH_N"/>
</dbReference>
<dbReference type="InterPro" id="IPR036388">
    <property type="entry name" value="WH-like_DNA-bd_sf"/>
</dbReference>
<comment type="similarity">
    <text evidence="1">Belongs to the LysR transcriptional regulatory family.</text>
</comment>
<evidence type="ECO:0000256" key="3">
    <source>
        <dbReference type="ARBA" id="ARBA00023125"/>
    </source>
</evidence>
<dbReference type="PANTHER" id="PTHR30537">
    <property type="entry name" value="HTH-TYPE TRANSCRIPTIONAL REGULATOR"/>
    <property type="match status" value="1"/>
</dbReference>
<dbReference type="SUPFAM" id="SSF53850">
    <property type="entry name" value="Periplasmic binding protein-like II"/>
    <property type="match status" value="1"/>
</dbReference>
<dbReference type="GO" id="GO:0003700">
    <property type="term" value="F:DNA-binding transcription factor activity"/>
    <property type="evidence" value="ECO:0007669"/>
    <property type="project" value="InterPro"/>
</dbReference>
<dbReference type="EMBL" id="JACHHT010000002">
    <property type="protein sequence ID" value="MBB6522836.1"/>
    <property type="molecule type" value="Genomic_DNA"/>
</dbReference>
<dbReference type="PRINTS" id="PR00039">
    <property type="entry name" value="HTHLYSR"/>
</dbReference>
<dbReference type="InParanoid" id="A0A7X0JWR1"/>
<dbReference type="InterPro" id="IPR058163">
    <property type="entry name" value="LysR-type_TF_proteobact-type"/>
</dbReference>
<dbReference type="GO" id="GO:0006351">
    <property type="term" value="P:DNA-templated transcription"/>
    <property type="evidence" value="ECO:0007669"/>
    <property type="project" value="TreeGrafter"/>
</dbReference>
<dbReference type="PANTHER" id="PTHR30537:SF3">
    <property type="entry name" value="TRANSCRIPTIONAL REGULATORY PROTEIN"/>
    <property type="match status" value="1"/>
</dbReference>
<dbReference type="Proteomes" id="UP000528457">
    <property type="component" value="Unassembled WGS sequence"/>
</dbReference>
<keyword evidence="7" id="KW-1185">Reference proteome</keyword>
<evidence type="ECO:0000259" key="5">
    <source>
        <dbReference type="PROSITE" id="PS50931"/>
    </source>
</evidence>
<dbReference type="FunFam" id="1.10.10.10:FF:000001">
    <property type="entry name" value="LysR family transcriptional regulator"/>
    <property type="match status" value="1"/>
</dbReference>
<dbReference type="SUPFAM" id="SSF46785">
    <property type="entry name" value="Winged helix' DNA-binding domain"/>
    <property type="match status" value="1"/>
</dbReference>
<evidence type="ECO:0000256" key="2">
    <source>
        <dbReference type="ARBA" id="ARBA00023015"/>
    </source>
</evidence>
<dbReference type="RefSeq" id="WP_166845123.1">
    <property type="nucleotide sequence ID" value="NZ_JAAONY010000002.1"/>
</dbReference>
<dbReference type="AlphaFoldDB" id="A0A7X0JWR1"/>
<dbReference type="Pfam" id="PF00126">
    <property type="entry name" value="HTH_1"/>
    <property type="match status" value="1"/>
</dbReference>
<dbReference type="InterPro" id="IPR005119">
    <property type="entry name" value="LysR_subst-bd"/>
</dbReference>
<dbReference type="Gene3D" id="3.40.190.290">
    <property type="match status" value="1"/>
</dbReference>
<keyword evidence="2" id="KW-0805">Transcription regulation</keyword>
<evidence type="ECO:0000313" key="6">
    <source>
        <dbReference type="EMBL" id="MBB6522836.1"/>
    </source>
</evidence>
<dbReference type="InterPro" id="IPR036390">
    <property type="entry name" value="WH_DNA-bd_sf"/>
</dbReference>
<reference evidence="6 7" key="1">
    <citation type="submission" date="2020-08" db="EMBL/GenBank/DDBJ databases">
        <title>Genomic Encyclopedia of Type Strains, Phase IV (KMG-IV): sequencing the most valuable type-strain genomes for metagenomic binning, comparative biology and taxonomic classification.</title>
        <authorList>
            <person name="Goeker M."/>
        </authorList>
    </citation>
    <scope>NUCLEOTIDE SEQUENCE [LARGE SCALE GENOMIC DNA]</scope>
    <source>
        <strain evidence="6 7">DSM 22368</strain>
    </source>
</reference>
<proteinExistence type="inferred from homology"/>
<dbReference type="Pfam" id="PF03466">
    <property type="entry name" value="LysR_substrate"/>
    <property type="match status" value="1"/>
</dbReference>
<comment type="caution">
    <text evidence="6">The sequence shown here is derived from an EMBL/GenBank/DDBJ whole genome shotgun (WGS) entry which is preliminary data.</text>
</comment>
<name>A0A7X0JWR1_9GAMM</name>
<dbReference type="PROSITE" id="PS50931">
    <property type="entry name" value="HTH_LYSR"/>
    <property type="match status" value="1"/>
</dbReference>
<feature type="domain" description="HTH lysR-type" evidence="5">
    <location>
        <begin position="4"/>
        <end position="61"/>
    </location>
</feature>
<sequence length="306" mass="34738">MKNIDWNDLNYFLATVQNGSMAAAAKQLKVNHTTVSRRISALEQQLGAPLFERTATGLSITPLGESMIPYAENMRDSVNAMDRLVTADKQELAGTIKVTAIDMFGRRVLAPVLKEFLDLYPNIDLELILQDENVDLAAREADLAFRATDNPAPDLVGKRLGRFAMTVYCTEELWQQYQQDPTSVYGIDWTENGPNTPEWIEDYMPDLRVRHYCSTFNGVYELTRAGCGIARLPCGLGDSTPELMRVPGIPLYQGMGLWVLSHIDLRNTARIKVLRDFVVERLEKELPLMEGQCENYWKSQDYHRQL</sequence>
<evidence type="ECO:0000256" key="1">
    <source>
        <dbReference type="ARBA" id="ARBA00009437"/>
    </source>
</evidence>
<organism evidence="6 7">
    <name type="scientific">Pseudoteredinibacter isoporae</name>
    <dbReference type="NCBI Taxonomy" id="570281"/>
    <lineage>
        <taxon>Bacteria</taxon>
        <taxon>Pseudomonadati</taxon>
        <taxon>Pseudomonadota</taxon>
        <taxon>Gammaproteobacteria</taxon>
        <taxon>Cellvibrionales</taxon>
        <taxon>Cellvibrionaceae</taxon>
        <taxon>Pseudoteredinibacter</taxon>
    </lineage>
</organism>
<gene>
    <name evidence="6" type="ORF">HNR48_003121</name>
</gene>
<keyword evidence="3 6" id="KW-0238">DNA-binding</keyword>
<dbReference type="Gene3D" id="1.10.10.10">
    <property type="entry name" value="Winged helix-like DNA-binding domain superfamily/Winged helix DNA-binding domain"/>
    <property type="match status" value="1"/>
</dbReference>